<comment type="caution">
    <text evidence="7">The sequence shown here is derived from an EMBL/GenBank/DDBJ whole genome shotgun (WGS) entry which is preliminary data.</text>
</comment>
<comment type="subcellular location">
    <subcellularLocation>
        <location evidence="1">Membrane</location>
        <topology evidence="1">Multi-pass membrane protein</topology>
    </subcellularLocation>
</comment>
<keyword evidence="5 6" id="KW-0472">Membrane</keyword>
<feature type="transmembrane region" description="Helical" evidence="6">
    <location>
        <begin position="155"/>
        <end position="177"/>
    </location>
</feature>
<dbReference type="EMBL" id="PYSW02000027">
    <property type="protein sequence ID" value="KAG2381498.1"/>
    <property type="molecule type" value="Genomic_DNA"/>
</dbReference>
<feature type="transmembrane region" description="Helical" evidence="6">
    <location>
        <begin position="42"/>
        <end position="61"/>
    </location>
</feature>
<feature type="transmembrane region" description="Helical" evidence="6">
    <location>
        <begin position="67"/>
        <end position="86"/>
    </location>
</feature>
<evidence type="ECO:0000256" key="2">
    <source>
        <dbReference type="ARBA" id="ARBA00010350"/>
    </source>
</evidence>
<dbReference type="AlphaFoldDB" id="A0AA88KJ74"/>
<evidence type="ECO:0000256" key="4">
    <source>
        <dbReference type="ARBA" id="ARBA00022989"/>
    </source>
</evidence>
<evidence type="ECO:0000256" key="5">
    <source>
        <dbReference type="ARBA" id="ARBA00023136"/>
    </source>
</evidence>
<proteinExistence type="inferred from homology"/>
<keyword evidence="3 6" id="KW-0812">Transmembrane</keyword>
<evidence type="ECO:0008006" key="9">
    <source>
        <dbReference type="Google" id="ProtNLM"/>
    </source>
</evidence>
<dbReference type="GeneID" id="68098941"/>
<dbReference type="Pfam" id="PF01027">
    <property type="entry name" value="Bax1-I"/>
    <property type="match status" value="1"/>
</dbReference>
<name>A0AA88KJ74_NAELO</name>
<evidence type="ECO:0000256" key="1">
    <source>
        <dbReference type="ARBA" id="ARBA00004141"/>
    </source>
</evidence>
<keyword evidence="8" id="KW-1185">Reference proteome</keyword>
<accession>A0AA88KJ74</accession>
<reference evidence="7 8" key="1">
    <citation type="journal article" date="2018" name="BMC Genomics">
        <title>The genome of Naegleria lovaniensis, the basis for a comparative approach to unravel pathogenicity factors of the human pathogenic amoeba N. fowleri.</title>
        <authorList>
            <person name="Liechti N."/>
            <person name="Schurch N."/>
            <person name="Bruggmann R."/>
            <person name="Wittwer M."/>
        </authorList>
    </citation>
    <scope>NUCLEOTIDE SEQUENCE [LARGE SCALE GENOMIC DNA]</scope>
    <source>
        <strain evidence="7 8">ATCC 30569</strain>
    </source>
</reference>
<dbReference type="RefSeq" id="XP_044547178.1">
    <property type="nucleotide sequence ID" value="XM_044696352.1"/>
</dbReference>
<evidence type="ECO:0000313" key="7">
    <source>
        <dbReference type="EMBL" id="KAG2381498.1"/>
    </source>
</evidence>
<dbReference type="Proteomes" id="UP000816034">
    <property type="component" value="Unassembled WGS sequence"/>
</dbReference>
<protein>
    <recommendedName>
        <fullName evidence="9">Bax inhibitor 1</fullName>
    </recommendedName>
</protein>
<dbReference type="InterPro" id="IPR006214">
    <property type="entry name" value="Bax_inhibitor_1-related"/>
</dbReference>
<comment type="similarity">
    <text evidence="2 6">Belongs to the BI1 family.</text>
</comment>
<dbReference type="GO" id="GO:0016020">
    <property type="term" value="C:membrane"/>
    <property type="evidence" value="ECO:0007669"/>
    <property type="project" value="UniProtKB-SubCell"/>
</dbReference>
<feature type="transmembrane region" description="Helical" evidence="6">
    <location>
        <begin position="128"/>
        <end position="148"/>
    </location>
</feature>
<dbReference type="PANTHER" id="PTHR23291:SF32">
    <property type="entry name" value="BAX INHIBITOR 1"/>
    <property type="match status" value="1"/>
</dbReference>
<gene>
    <name evidence="7" type="ORF">C9374_006487</name>
</gene>
<keyword evidence="4 6" id="KW-1133">Transmembrane helix</keyword>
<feature type="transmembrane region" description="Helical" evidence="6">
    <location>
        <begin position="98"/>
        <end position="122"/>
    </location>
</feature>
<feature type="transmembrane region" description="Helical" evidence="6">
    <location>
        <begin position="183"/>
        <end position="200"/>
    </location>
</feature>
<evidence type="ECO:0000313" key="8">
    <source>
        <dbReference type="Proteomes" id="UP000816034"/>
    </source>
</evidence>
<evidence type="ECO:0000256" key="3">
    <source>
        <dbReference type="ARBA" id="ARBA00022692"/>
    </source>
</evidence>
<evidence type="ECO:0000256" key="6">
    <source>
        <dbReference type="RuleBase" id="RU004379"/>
    </source>
</evidence>
<sequence>MNRFDHHASSFRSSSQSSRNIFSILLDSSPLSKDVQLHLSKVYGLLTVLMGISALGCYFSMFVYQLNVTMCALLTVVFALLLYLSPAHPEVPLLEQRYRLGLLLTLGFFEGASLAPIVYYALSIDPNIIFLALLATTVVFVSFSAAALYSERREFLYLGGVISSLTLVLFINSLFYTRFSFDVSLYGGLIMFVLYVLYDTQMIVEKVSIVGSKNADAIHHALELFIDFVQLFVRILILLSEKEKKKNNNRNN</sequence>
<dbReference type="PANTHER" id="PTHR23291">
    <property type="entry name" value="BAX INHIBITOR-RELATED"/>
    <property type="match status" value="1"/>
</dbReference>
<organism evidence="7 8">
    <name type="scientific">Naegleria lovaniensis</name>
    <name type="common">Amoeba</name>
    <dbReference type="NCBI Taxonomy" id="51637"/>
    <lineage>
        <taxon>Eukaryota</taxon>
        <taxon>Discoba</taxon>
        <taxon>Heterolobosea</taxon>
        <taxon>Tetramitia</taxon>
        <taxon>Eutetramitia</taxon>
        <taxon>Vahlkampfiidae</taxon>
        <taxon>Naegleria</taxon>
    </lineage>
</organism>